<dbReference type="PANTHER" id="PTHR34777">
    <property type="entry name" value="VQ MOTIF-CONTAINING PROTEIN 10"/>
    <property type="match status" value="1"/>
</dbReference>
<protein>
    <recommendedName>
        <fullName evidence="2">VQ domain-containing protein</fullName>
    </recommendedName>
</protein>
<feature type="domain" description="VQ" evidence="2">
    <location>
        <begin position="13"/>
        <end position="39"/>
    </location>
</feature>
<dbReference type="Proteomes" id="UP001141806">
    <property type="component" value="Unassembled WGS sequence"/>
</dbReference>
<evidence type="ECO:0000256" key="1">
    <source>
        <dbReference type="SAM" id="MobiDB-lite"/>
    </source>
</evidence>
<dbReference type="InterPro" id="IPR039608">
    <property type="entry name" value="VQ_1/10"/>
</dbReference>
<organism evidence="3 4">
    <name type="scientific">Protea cynaroides</name>
    <dbReference type="NCBI Taxonomy" id="273540"/>
    <lineage>
        <taxon>Eukaryota</taxon>
        <taxon>Viridiplantae</taxon>
        <taxon>Streptophyta</taxon>
        <taxon>Embryophyta</taxon>
        <taxon>Tracheophyta</taxon>
        <taxon>Spermatophyta</taxon>
        <taxon>Magnoliopsida</taxon>
        <taxon>Proteales</taxon>
        <taxon>Proteaceae</taxon>
        <taxon>Protea</taxon>
    </lineage>
</organism>
<feature type="region of interest" description="Disordered" evidence="1">
    <location>
        <begin position="35"/>
        <end position="60"/>
    </location>
</feature>
<evidence type="ECO:0000313" key="4">
    <source>
        <dbReference type="Proteomes" id="UP001141806"/>
    </source>
</evidence>
<dbReference type="InterPro" id="IPR008889">
    <property type="entry name" value="VQ"/>
</dbReference>
<reference evidence="3" key="1">
    <citation type="journal article" date="2023" name="Plant J.">
        <title>The genome of the king protea, Protea cynaroides.</title>
        <authorList>
            <person name="Chang J."/>
            <person name="Duong T.A."/>
            <person name="Schoeman C."/>
            <person name="Ma X."/>
            <person name="Roodt D."/>
            <person name="Barker N."/>
            <person name="Li Z."/>
            <person name="Van de Peer Y."/>
            <person name="Mizrachi E."/>
        </authorList>
    </citation>
    <scope>NUCLEOTIDE SEQUENCE</scope>
    <source>
        <tissue evidence="3">Young leaves</tissue>
    </source>
</reference>
<dbReference type="AlphaFoldDB" id="A0A9Q0KUM1"/>
<evidence type="ECO:0000259" key="2">
    <source>
        <dbReference type="Pfam" id="PF05678"/>
    </source>
</evidence>
<sequence>MSGGSRDAVKVKIIETEYVYADPMNFKSVVQRLTGKDAQATKAEGSSASHPTVGTPGVALPSSMEFPFQEEFDRMLNQMPSMDERYPLNLPPNSLYLNLQEDQKW</sequence>
<dbReference type="OrthoDB" id="691083at2759"/>
<name>A0A9Q0KUM1_9MAGN</name>
<dbReference type="EMBL" id="JAMYWD010000003">
    <property type="protein sequence ID" value="KAJ4976909.1"/>
    <property type="molecule type" value="Genomic_DNA"/>
</dbReference>
<proteinExistence type="predicted"/>
<dbReference type="Pfam" id="PF05678">
    <property type="entry name" value="VQ"/>
    <property type="match status" value="1"/>
</dbReference>
<gene>
    <name evidence="3" type="ORF">NE237_002015</name>
</gene>
<accession>A0A9Q0KUM1</accession>
<keyword evidence="4" id="KW-1185">Reference proteome</keyword>
<dbReference type="PANTHER" id="PTHR34777:SF1">
    <property type="entry name" value="VQ MOTIF-CONTAINING PROTEIN 10"/>
    <property type="match status" value="1"/>
</dbReference>
<comment type="caution">
    <text evidence="3">The sequence shown here is derived from an EMBL/GenBank/DDBJ whole genome shotgun (WGS) entry which is preliminary data.</text>
</comment>
<evidence type="ECO:0000313" key="3">
    <source>
        <dbReference type="EMBL" id="KAJ4976909.1"/>
    </source>
</evidence>